<dbReference type="STRING" id="551996.SAMN05192573_10371"/>
<evidence type="ECO:0000256" key="1">
    <source>
        <dbReference type="SAM" id="Phobius"/>
    </source>
</evidence>
<keyword evidence="1" id="KW-0472">Membrane</keyword>
<dbReference type="EMBL" id="FNCG01000003">
    <property type="protein sequence ID" value="SDG31680.1"/>
    <property type="molecule type" value="Genomic_DNA"/>
</dbReference>
<feature type="domain" description="DUF4126" evidence="2">
    <location>
        <begin position="26"/>
        <end position="166"/>
    </location>
</feature>
<dbReference type="InterPro" id="IPR025196">
    <property type="entry name" value="DUF4126"/>
</dbReference>
<protein>
    <submittedName>
        <fullName evidence="3">Uncharacterized membrane protein</fullName>
    </submittedName>
</protein>
<organism evidence="3 4">
    <name type="scientific">Mucilaginibacter gossypii</name>
    <dbReference type="NCBI Taxonomy" id="551996"/>
    <lineage>
        <taxon>Bacteria</taxon>
        <taxon>Pseudomonadati</taxon>
        <taxon>Bacteroidota</taxon>
        <taxon>Sphingobacteriia</taxon>
        <taxon>Sphingobacteriales</taxon>
        <taxon>Sphingobacteriaceae</taxon>
        <taxon>Mucilaginibacter</taxon>
    </lineage>
</organism>
<dbReference type="AlphaFoldDB" id="A0A1G7TAR7"/>
<keyword evidence="1" id="KW-0812">Transmembrane</keyword>
<proteinExistence type="predicted"/>
<evidence type="ECO:0000313" key="3">
    <source>
        <dbReference type="EMBL" id="SDG31680.1"/>
    </source>
</evidence>
<dbReference type="Proteomes" id="UP000199705">
    <property type="component" value="Unassembled WGS sequence"/>
</dbReference>
<gene>
    <name evidence="3" type="ORF">SAMN05192573_10371</name>
</gene>
<keyword evidence="4" id="KW-1185">Reference proteome</keyword>
<feature type="transmembrane region" description="Helical" evidence="1">
    <location>
        <begin position="120"/>
        <end position="141"/>
    </location>
</feature>
<evidence type="ECO:0000313" key="4">
    <source>
        <dbReference type="Proteomes" id="UP000199705"/>
    </source>
</evidence>
<keyword evidence="1" id="KW-1133">Transmembrane helix</keyword>
<dbReference type="Pfam" id="PF13548">
    <property type="entry name" value="DUF4126"/>
    <property type="match status" value="1"/>
</dbReference>
<reference evidence="4" key="1">
    <citation type="submission" date="2016-10" db="EMBL/GenBank/DDBJ databases">
        <authorList>
            <person name="Varghese N."/>
            <person name="Submissions S."/>
        </authorList>
    </citation>
    <scope>NUCLEOTIDE SEQUENCE [LARGE SCALE GENOMIC DNA]</scope>
    <source>
        <strain evidence="4">Gh-67</strain>
    </source>
</reference>
<accession>A0A1G7TAR7</accession>
<sequence length="181" mass="18893">MMYLWFSMQTFITAMKLKITKPLWPVIGLGTLAGMRTLSAPVVTTHVLSHHPSKQLETSPLRFMQSTTVAAVLKIVSVTELIADKLPSTPNRIEPAGVAARCLSGALAGASIYKAVGGKALTGALIGGVAAISATYASYFLRKNTVKANHIADPIIGAIEDALVIGSGFGLSKLTYAPVAG</sequence>
<evidence type="ECO:0000259" key="2">
    <source>
        <dbReference type="Pfam" id="PF13548"/>
    </source>
</evidence>
<name>A0A1G7TAR7_9SPHI</name>